<dbReference type="RefSeq" id="WP_192281392.1">
    <property type="nucleotide sequence ID" value="NZ_JACZDF010000007.1"/>
</dbReference>
<evidence type="ECO:0000313" key="3">
    <source>
        <dbReference type="EMBL" id="MBD9700215.1"/>
    </source>
</evidence>
<keyword evidence="2" id="KW-1133">Transmembrane helix</keyword>
<protein>
    <submittedName>
        <fullName evidence="3">RDD family protein</fullName>
    </submittedName>
</protein>
<name>A0ABR9DSV4_9MICO</name>
<sequence length="144" mass="15040">MVSREDIGSWLEGAPAGDGPAGERLGLPAEGPGSLATLGRRVPALFLDWFACMGVSALLFDGNATATLLVFLAENVVLVGLLGFTLGHRIFGIGVRRLDRAPFVGPLRAAVRSVLLCLVIPAVVWDGDGRGLHDRGAGTVLVRL</sequence>
<keyword evidence="2" id="KW-0472">Membrane</keyword>
<evidence type="ECO:0000256" key="1">
    <source>
        <dbReference type="SAM" id="MobiDB-lite"/>
    </source>
</evidence>
<dbReference type="EMBL" id="JACZDF010000007">
    <property type="protein sequence ID" value="MBD9700215.1"/>
    <property type="molecule type" value="Genomic_DNA"/>
</dbReference>
<dbReference type="Proteomes" id="UP000642107">
    <property type="component" value="Unassembled WGS sequence"/>
</dbReference>
<accession>A0ABR9DSV4</accession>
<feature type="region of interest" description="Disordered" evidence="1">
    <location>
        <begin position="1"/>
        <end position="23"/>
    </location>
</feature>
<organism evidence="3 4">
    <name type="scientific">Flavimobilis rhizosphaerae</name>
    <dbReference type="NCBI Taxonomy" id="2775421"/>
    <lineage>
        <taxon>Bacteria</taxon>
        <taxon>Bacillati</taxon>
        <taxon>Actinomycetota</taxon>
        <taxon>Actinomycetes</taxon>
        <taxon>Micrococcales</taxon>
        <taxon>Jonesiaceae</taxon>
        <taxon>Flavimobilis</taxon>
    </lineage>
</organism>
<dbReference type="PANTHER" id="PTHR36115:SF6">
    <property type="entry name" value="PROLINE-RICH ANTIGEN HOMOLOG"/>
    <property type="match status" value="1"/>
</dbReference>
<comment type="caution">
    <text evidence="3">The sequence shown here is derived from an EMBL/GenBank/DDBJ whole genome shotgun (WGS) entry which is preliminary data.</text>
</comment>
<evidence type="ECO:0000313" key="4">
    <source>
        <dbReference type="Proteomes" id="UP000642107"/>
    </source>
</evidence>
<dbReference type="InterPro" id="IPR051791">
    <property type="entry name" value="Pra-immunoreactive"/>
</dbReference>
<evidence type="ECO:0000256" key="2">
    <source>
        <dbReference type="SAM" id="Phobius"/>
    </source>
</evidence>
<proteinExistence type="predicted"/>
<reference evidence="3 4" key="1">
    <citation type="submission" date="2020-09" db="EMBL/GenBank/DDBJ databases">
        <title>Flavimobilis rhizosphaerae sp. nov., isolated from rhizosphere soil of Spartina alterniflora.</title>
        <authorList>
            <person name="Hanqin C."/>
        </authorList>
    </citation>
    <scope>NUCLEOTIDE SEQUENCE [LARGE SCALE GENOMIC DNA]</scope>
    <source>
        <strain evidence="3 4">GY 10621</strain>
    </source>
</reference>
<keyword evidence="2" id="KW-0812">Transmembrane</keyword>
<feature type="transmembrane region" description="Helical" evidence="2">
    <location>
        <begin position="66"/>
        <end position="86"/>
    </location>
</feature>
<keyword evidence="4" id="KW-1185">Reference proteome</keyword>
<gene>
    <name evidence="3" type="ORF">IGS67_12075</name>
</gene>
<dbReference type="InterPro" id="IPR016795">
    <property type="entry name" value="UCP021697"/>
</dbReference>
<dbReference type="PANTHER" id="PTHR36115">
    <property type="entry name" value="PROLINE-RICH ANTIGEN HOMOLOG-RELATED"/>
    <property type="match status" value="1"/>
</dbReference>
<dbReference type="PIRSF" id="PIRSF021697">
    <property type="entry name" value="UCP021697"/>
    <property type="match status" value="1"/>
</dbReference>